<keyword evidence="4" id="KW-0408">Iron</keyword>
<comment type="caution">
    <text evidence="8">The sequence shown here is derived from an EMBL/GenBank/DDBJ whole genome shotgun (WGS) entry which is preliminary data.</text>
</comment>
<dbReference type="SUPFAM" id="SSF50022">
    <property type="entry name" value="ISP domain"/>
    <property type="match status" value="1"/>
</dbReference>
<keyword evidence="1" id="KW-0001">2Fe-2S</keyword>
<keyword evidence="2" id="KW-0479">Metal-binding</keyword>
<dbReference type="PANTHER" id="PTHR21266">
    <property type="entry name" value="IRON-SULFUR DOMAIN CONTAINING PROTEIN"/>
    <property type="match status" value="1"/>
</dbReference>
<dbReference type="InterPro" id="IPR036922">
    <property type="entry name" value="Rieske_2Fe-2S_sf"/>
</dbReference>
<evidence type="ECO:0000256" key="5">
    <source>
        <dbReference type="ARBA" id="ARBA00023014"/>
    </source>
</evidence>
<dbReference type="OrthoDB" id="7418829at2"/>
<dbReference type="InterPro" id="IPR017941">
    <property type="entry name" value="Rieske_2Fe-2S"/>
</dbReference>
<feature type="domain" description="Rieske" evidence="7">
    <location>
        <begin position="46"/>
        <end position="150"/>
    </location>
</feature>
<evidence type="ECO:0000256" key="6">
    <source>
        <dbReference type="SAM" id="MobiDB-lite"/>
    </source>
</evidence>
<dbReference type="InterPro" id="IPR015881">
    <property type="entry name" value="ARHD_Rieske_2Fe_2S"/>
</dbReference>
<name>A0A6I4SR51_9SPHN</name>
<dbReference type="RefSeq" id="WP_159791668.1">
    <property type="nucleotide sequence ID" value="NZ_WTYM01000023.1"/>
</dbReference>
<dbReference type="GO" id="GO:0005506">
    <property type="term" value="F:iron ion binding"/>
    <property type="evidence" value="ECO:0007669"/>
    <property type="project" value="InterPro"/>
</dbReference>
<dbReference type="SUPFAM" id="SSF55961">
    <property type="entry name" value="Bet v1-like"/>
    <property type="match status" value="1"/>
</dbReference>
<dbReference type="Proteomes" id="UP000433652">
    <property type="component" value="Unassembled WGS sequence"/>
</dbReference>
<evidence type="ECO:0000313" key="9">
    <source>
        <dbReference type="Proteomes" id="UP000433652"/>
    </source>
</evidence>
<dbReference type="GO" id="GO:0016491">
    <property type="term" value="F:oxidoreductase activity"/>
    <property type="evidence" value="ECO:0007669"/>
    <property type="project" value="UniProtKB-KW"/>
</dbReference>
<dbReference type="PANTHER" id="PTHR21266:SF59">
    <property type="entry name" value="BLR4922 PROTEIN"/>
    <property type="match status" value="1"/>
</dbReference>
<keyword evidence="3" id="KW-0560">Oxidoreductase</keyword>
<dbReference type="PROSITE" id="PS00570">
    <property type="entry name" value="RING_HYDROXYL_ALPHA"/>
    <property type="match status" value="1"/>
</dbReference>
<evidence type="ECO:0000259" key="7">
    <source>
        <dbReference type="PROSITE" id="PS51296"/>
    </source>
</evidence>
<evidence type="ECO:0000256" key="2">
    <source>
        <dbReference type="ARBA" id="ARBA00022723"/>
    </source>
</evidence>
<dbReference type="Pfam" id="PF00355">
    <property type="entry name" value="Rieske"/>
    <property type="match status" value="1"/>
</dbReference>
<dbReference type="PROSITE" id="PS51296">
    <property type="entry name" value="RIESKE"/>
    <property type="match status" value="1"/>
</dbReference>
<feature type="region of interest" description="Disordered" evidence="6">
    <location>
        <begin position="1"/>
        <end position="34"/>
    </location>
</feature>
<evidence type="ECO:0000256" key="1">
    <source>
        <dbReference type="ARBA" id="ARBA00022714"/>
    </source>
</evidence>
<dbReference type="Gene3D" id="3.90.380.10">
    <property type="entry name" value="Naphthalene 1,2-dioxygenase Alpha Subunit, Chain A, domain 1"/>
    <property type="match status" value="1"/>
</dbReference>
<evidence type="ECO:0000256" key="3">
    <source>
        <dbReference type="ARBA" id="ARBA00023002"/>
    </source>
</evidence>
<gene>
    <name evidence="8" type="ORF">GRI89_01990</name>
</gene>
<evidence type="ECO:0000256" key="4">
    <source>
        <dbReference type="ARBA" id="ARBA00023004"/>
    </source>
</evidence>
<reference evidence="8 9" key="1">
    <citation type="submission" date="2019-12" db="EMBL/GenBank/DDBJ databases">
        <title>Genomic-based taxomic classification of the family Erythrobacteraceae.</title>
        <authorList>
            <person name="Xu L."/>
        </authorList>
    </citation>
    <scope>NUCLEOTIDE SEQUENCE [LARGE SCALE GENOMIC DNA]</scope>
    <source>
        <strain evidence="8 9">MCCC 1K01500</strain>
    </source>
</reference>
<keyword evidence="9" id="KW-1185">Reference proteome</keyword>
<dbReference type="InterPro" id="IPR050584">
    <property type="entry name" value="Cholesterol_7-desaturase"/>
</dbReference>
<sequence length="402" mass="45350">MATAPKDPAPTIPQGTAYGRGAQHAHDDLTRVGPGTPMGELMRRYWQPVLASRNVTTRPTEVRILGEDLIIFRDGEGRPGLLYPRCMHRGTSLFWGHVEADGIRCCYHGWKFAVDGVCLEQPCEPNPHACRPEHRQPWYPVRERYGLVWAYMGPPERMPALPRFDSMEPLEDGETYMAFDNSLGSHGDFKGPEVVPYSWLHMNDNVMDPFHVQVLHTTFSGTQFVREFEVMPRVEFDEIEAGVIYQAHRDLADGRHVNRVSTWMMPNVMFVPDVAMRPGRPNGIGMSVPVDDEHSRILMAMRVPADARDRPMRGLEAENFKPWHLRTIEERQDQPGDYEAQAGQGAISLHSEEHLVTSDKGIGMQRRMLRRALETVAAGGDPPGVSFDEDAVVRVPSGNFFG</sequence>
<accession>A0A6I4SR51</accession>
<dbReference type="CDD" id="cd03479">
    <property type="entry name" value="Rieske_RO_Alpha_PhDO_like"/>
    <property type="match status" value="1"/>
</dbReference>
<dbReference type="EMBL" id="WTYM01000023">
    <property type="protein sequence ID" value="MXO58315.1"/>
    <property type="molecule type" value="Genomic_DNA"/>
</dbReference>
<keyword evidence="5" id="KW-0411">Iron-sulfur</keyword>
<protein>
    <submittedName>
        <fullName evidence="8">Rieske 2Fe-2S domain-containing protein</fullName>
    </submittedName>
</protein>
<dbReference type="AlphaFoldDB" id="A0A6I4SR51"/>
<proteinExistence type="predicted"/>
<evidence type="ECO:0000313" key="8">
    <source>
        <dbReference type="EMBL" id="MXO58315.1"/>
    </source>
</evidence>
<organism evidence="8 9">
    <name type="scientific">Croceibacterium salegens</name>
    <dbReference type="NCBI Taxonomy" id="1737568"/>
    <lineage>
        <taxon>Bacteria</taxon>
        <taxon>Pseudomonadati</taxon>
        <taxon>Pseudomonadota</taxon>
        <taxon>Alphaproteobacteria</taxon>
        <taxon>Sphingomonadales</taxon>
        <taxon>Erythrobacteraceae</taxon>
        <taxon>Croceibacterium</taxon>
    </lineage>
</organism>
<dbReference type="GO" id="GO:0051537">
    <property type="term" value="F:2 iron, 2 sulfur cluster binding"/>
    <property type="evidence" value="ECO:0007669"/>
    <property type="project" value="UniProtKB-KW"/>
</dbReference>
<dbReference type="Gene3D" id="2.102.10.10">
    <property type="entry name" value="Rieske [2Fe-2S] iron-sulphur domain"/>
    <property type="match status" value="1"/>
</dbReference>